<feature type="domain" description="SCP" evidence="2">
    <location>
        <begin position="72"/>
        <end position="189"/>
    </location>
</feature>
<dbReference type="Proteomes" id="UP000176228">
    <property type="component" value="Unassembled WGS sequence"/>
</dbReference>
<organism evidence="3 4">
    <name type="scientific">Candidatus Gottesmanbacteria bacterium RIFCSPLOWO2_01_FULL_42_22</name>
    <dbReference type="NCBI Taxonomy" id="1798391"/>
    <lineage>
        <taxon>Bacteria</taxon>
        <taxon>Candidatus Gottesmaniibacteriota</taxon>
    </lineage>
</organism>
<dbReference type="SUPFAM" id="SSF55797">
    <property type="entry name" value="PR-1-like"/>
    <property type="match status" value="1"/>
</dbReference>
<keyword evidence="1" id="KW-0472">Membrane</keyword>
<accession>A0A1F6BIJ5</accession>
<gene>
    <name evidence="3" type="ORF">A2968_04845</name>
</gene>
<evidence type="ECO:0000259" key="2">
    <source>
        <dbReference type="Pfam" id="PF00188"/>
    </source>
</evidence>
<reference evidence="3 4" key="1">
    <citation type="journal article" date="2016" name="Nat. Commun.">
        <title>Thousands of microbial genomes shed light on interconnected biogeochemical processes in an aquifer system.</title>
        <authorList>
            <person name="Anantharaman K."/>
            <person name="Brown C.T."/>
            <person name="Hug L.A."/>
            <person name="Sharon I."/>
            <person name="Castelle C.J."/>
            <person name="Probst A.J."/>
            <person name="Thomas B.C."/>
            <person name="Singh A."/>
            <person name="Wilkins M.J."/>
            <person name="Karaoz U."/>
            <person name="Brodie E.L."/>
            <person name="Williams K.H."/>
            <person name="Hubbard S.S."/>
            <person name="Banfield J.F."/>
        </authorList>
    </citation>
    <scope>NUCLEOTIDE SEQUENCE [LARGE SCALE GENOMIC DNA]</scope>
</reference>
<dbReference type="PANTHER" id="PTHR31157:SF1">
    <property type="entry name" value="SCP DOMAIN-CONTAINING PROTEIN"/>
    <property type="match status" value="1"/>
</dbReference>
<dbReference type="AlphaFoldDB" id="A0A1F6BIJ5"/>
<dbReference type="InterPro" id="IPR035940">
    <property type="entry name" value="CAP_sf"/>
</dbReference>
<keyword evidence="1" id="KW-0812">Transmembrane</keyword>
<comment type="caution">
    <text evidence="3">The sequence shown here is derived from an EMBL/GenBank/DDBJ whole genome shotgun (WGS) entry which is preliminary data.</text>
</comment>
<dbReference type="Pfam" id="PF00188">
    <property type="entry name" value="CAP"/>
    <property type="match status" value="1"/>
</dbReference>
<proteinExistence type="predicted"/>
<feature type="transmembrane region" description="Helical" evidence="1">
    <location>
        <begin position="12"/>
        <end position="30"/>
    </location>
</feature>
<sequence>MSKKKIKAKFPAYPFLLIPVILLFFLSLHLPSPKRLNIPREKEVFLPPPLQFTNIYFNVLGMQKIEPEDIIRFVNLERQKRGIPELRTADKLTEAASMRSKVILKYQNFSHQDPYEGIELTTILPKVNYHFIYASENIGMGGVSAEDFVAGFMNSTSHRENLLNTKLIESGAAVASGRYREYYVNIAVQLFGIPSGKDEFYGYNESDKKYYRISLNRLNYQLNPVIFTFSNIFGKKNSDLMKLKRQKEILQILNKKIEEENPFYDDEITLIKEYNSYL</sequence>
<evidence type="ECO:0000256" key="1">
    <source>
        <dbReference type="SAM" id="Phobius"/>
    </source>
</evidence>
<dbReference type="Gene3D" id="3.40.33.10">
    <property type="entry name" value="CAP"/>
    <property type="match status" value="1"/>
</dbReference>
<dbReference type="InterPro" id="IPR014044">
    <property type="entry name" value="CAP_dom"/>
</dbReference>
<evidence type="ECO:0000313" key="3">
    <source>
        <dbReference type="EMBL" id="OGG36347.1"/>
    </source>
</evidence>
<keyword evidence="1" id="KW-1133">Transmembrane helix</keyword>
<protein>
    <recommendedName>
        <fullName evidence="2">SCP domain-containing protein</fullName>
    </recommendedName>
</protein>
<dbReference type="EMBL" id="MFJU01000015">
    <property type="protein sequence ID" value="OGG36347.1"/>
    <property type="molecule type" value="Genomic_DNA"/>
</dbReference>
<evidence type="ECO:0000313" key="4">
    <source>
        <dbReference type="Proteomes" id="UP000176228"/>
    </source>
</evidence>
<name>A0A1F6BIJ5_9BACT</name>
<dbReference type="PANTHER" id="PTHR31157">
    <property type="entry name" value="SCP DOMAIN-CONTAINING PROTEIN"/>
    <property type="match status" value="1"/>
</dbReference>
<dbReference type="CDD" id="cd05379">
    <property type="entry name" value="CAP_bacterial"/>
    <property type="match status" value="1"/>
</dbReference>
<dbReference type="STRING" id="1798391.A2968_04845"/>